<dbReference type="AlphaFoldDB" id="A0A319F8K5"/>
<accession>A0A319F8K5</accession>
<dbReference type="EMBL" id="KZ826402">
    <property type="protein sequence ID" value="PYI02023.1"/>
    <property type="molecule type" value="Genomic_DNA"/>
</dbReference>
<sequence length="192" mass="19952">MSQDGSIQCKGMPRQACHLGWGTLKRPGALNLGTEKLACTGPAQARVIGAFQGPCRGLAGVHPATNRDPGLPFAERPMDPSSHNETPAHERPELALVVPPPGPCMLLAAPGWHSAVNSSRKPVGLAGAFLGSESSHVKHPLEPWLFMEMWGEFSGNGVPWRLAAVKPLGVPAVGIVTGSLGNVQAPVKSGGV</sequence>
<evidence type="ECO:0000313" key="3">
    <source>
        <dbReference type="Proteomes" id="UP000248423"/>
    </source>
</evidence>
<proteinExistence type="predicted"/>
<dbReference type="VEuPathDB" id="FungiDB:BO78DRAFT_422941"/>
<name>A0A319F8K5_ASPSB</name>
<feature type="region of interest" description="Disordered" evidence="1">
    <location>
        <begin position="63"/>
        <end position="90"/>
    </location>
</feature>
<dbReference type="Proteomes" id="UP000248423">
    <property type="component" value="Unassembled WGS sequence"/>
</dbReference>
<protein>
    <submittedName>
        <fullName evidence="2">Uncharacterized protein</fullName>
    </submittedName>
</protein>
<evidence type="ECO:0000313" key="2">
    <source>
        <dbReference type="EMBL" id="PYI02023.1"/>
    </source>
</evidence>
<keyword evidence="3" id="KW-1185">Reference proteome</keyword>
<evidence type="ECO:0000256" key="1">
    <source>
        <dbReference type="SAM" id="MobiDB-lite"/>
    </source>
</evidence>
<gene>
    <name evidence="2" type="ORF">BO78DRAFT_422941</name>
</gene>
<reference evidence="2 3" key="1">
    <citation type="submission" date="2018-02" db="EMBL/GenBank/DDBJ databases">
        <title>The genomes of Aspergillus section Nigri reveals drivers in fungal speciation.</title>
        <authorList>
            <consortium name="DOE Joint Genome Institute"/>
            <person name="Vesth T.C."/>
            <person name="Nybo J."/>
            <person name="Theobald S."/>
            <person name="Brandl J."/>
            <person name="Frisvad J.C."/>
            <person name="Nielsen K.F."/>
            <person name="Lyhne E.K."/>
            <person name="Kogle M.E."/>
            <person name="Kuo A."/>
            <person name="Riley R."/>
            <person name="Clum A."/>
            <person name="Nolan M."/>
            <person name="Lipzen A."/>
            <person name="Salamov A."/>
            <person name="Henrissat B."/>
            <person name="Wiebenga A."/>
            <person name="De vries R.P."/>
            <person name="Grigoriev I.V."/>
            <person name="Mortensen U.H."/>
            <person name="Andersen M.R."/>
            <person name="Baker S.E."/>
        </authorList>
    </citation>
    <scope>NUCLEOTIDE SEQUENCE [LARGE SCALE GENOMIC DNA]</scope>
    <source>
        <strain evidence="2 3">CBS 121057</strain>
    </source>
</reference>
<organism evidence="2 3">
    <name type="scientific">Aspergillus sclerotiicarbonarius (strain CBS 121057 / IBT 28362)</name>
    <dbReference type="NCBI Taxonomy" id="1448318"/>
    <lineage>
        <taxon>Eukaryota</taxon>
        <taxon>Fungi</taxon>
        <taxon>Dikarya</taxon>
        <taxon>Ascomycota</taxon>
        <taxon>Pezizomycotina</taxon>
        <taxon>Eurotiomycetes</taxon>
        <taxon>Eurotiomycetidae</taxon>
        <taxon>Eurotiales</taxon>
        <taxon>Aspergillaceae</taxon>
        <taxon>Aspergillus</taxon>
        <taxon>Aspergillus subgen. Circumdati</taxon>
    </lineage>
</organism>